<evidence type="ECO:0000313" key="1">
    <source>
        <dbReference type="EMBL" id="KAK3720347.1"/>
    </source>
</evidence>
<gene>
    <name evidence="1" type="primary">CDR1_1</name>
    <name evidence="1" type="ORF">LTR37_003758</name>
</gene>
<dbReference type="Proteomes" id="UP001281147">
    <property type="component" value="Unassembled WGS sequence"/>
</dbReference>
<keyword evidence="2" id="KW-1185">Reference proteome</keyword>
<comment type="caution">
    <text evidence="1">The sequence shown here is derived from an EMBL/GenBank/DDBJ whole genome shotgun (WGS) entry which is preliminary data.</text>
</comment>
<organism evidence="1 2">
    <name type="scientific">Vermiconidia calcicola</name>
    <dbReference type="NCBI Taxonomy" id="1690605"/>
    <lineage>
        <taxon>Eukaryota</taxon>
        <taxon>Fungi</taxon>
        <taxon>Dikarya</taxon>
        <taxon>Ascomycota</taxon>
        <taxon>Pezizomycotina</taxon>
        <taxon>Dothideomycetes</taxon>
        <taxon>Dothideomycetidae</taxon>
        <taxon>Mycosphaerellales</taxon>
        <taxon>Extremaceae</taxon>
        <taxon>Vermiconidia</taxon>
    </lineage>
</organism>
<proteinExistence type="predicted"/>
<accession>A0ACC3NNT2</accession>
<evidence type="ECO:0000313" key="2">
    <source>
        <dbReference type="Proteomes" id="UP001281147"/>
    </source>
</evidence>
<reference evidence="1" key="1">
    <citation type="submission" date="2023-07" db="EMBL/GenBank/DDBJ databases">
        <title>Black Yeasts Isolated from many extreme environments.</title>
        <authorList>
            <person name="Coleine C."/>
            <person name="Stajich J.E."/>
            <person name="Selbmann L."/>
        </authorList>
    </citation>
    <scope>NUCLEOTIDE SEQUENCE</scope>
    <source>
        <strain evidence="1">CCFEE 5714</strain>
    </source>
</reference>
<name>A0ACC3NNT2_9PEZI</name>
<protein>
    <submittedName>
        <fullName evidence="1">Multidrug resistance protein</fullName>
    </submittedName>
</protein>
<sequence length="681" mass="76608">MGIFSPRDVGSTEKTSLSEDEMSTPALKDLSEDDERIRTESEVAELARTLTGQSTWSNVPDNPFHAEKDSALDPNSSNFQARQWVKSMVKLQQADNRNPGRTAGIAFQNLNVHGFGEATDYQKDVGNVWLELIGKGKRLFGLGKRPRRIEILRNLEGIVESGEMLVVLGPPGSGCSSFLKTVTGETHGFVVDQDAYLNYQGIRASQMHKYFRGEAIYTAEVDVHFPMLSVGDTLTLAAHARAPRNPPGGVSKNVWAKHLRDVFMTIFGISHTIDTKVGNDFVRGVSGGERKRVTIAEACLSGAPLQCWDNSTRGLDSANAIEFCKTVRLSAELGGCAACVAIYQAPQSAYDTFDKALVLYQGRQIFFGPTTEARVYFENMGFQCPDRQTTADFLTSMTSPQERIVQPGYEHRVPRTPDDFAAAWKSSFERKQLLRDIEAYKKTYPFESEHYDNFAKSRNAQQAKRQRLKSPYTLSYSQQVRLCLWRGFRRLIGSPSLTFEQLFGNFAISLIIGSVFFNLQPTAESFFQRGAVIFFALLSNAFGSALEILTLFAQRPIVEKHSRYALYHPSAEAFASMLTDMPYKVLNAIAFNLPLYFMVNLRRAPGPFFYFLLVSGLPDHSSDEHALPHDSVMLTHYIASDGASRVDHTWSYHVYWVRRSSELYARMVTLDQLRRSHRLRL</sequence>
<dbReference type="EMBL" id="JAUTXU010000022">
    <property type="protein sequence ID" value="KAK3720347.1"/>
    <property type="molecule type" value="Genomic_DNA"/>
</dbReference>